<feature type="binding site" evidence="6">
    <location>
        <position position="71"/>
    </location>
    <ligand>
        <name>S-adenosyl-L-methionine</name>
        <dbReference type="ChEBI" id="CHEBI:59789"/>
    </ligand>
</feature>
<comment type="subcellular location">
    <subcellularLocation>
        <location evidence="6">Cytoplasm</location>
    </subcellularLocation>
</comment>
<comment type="catalytic activity">
    <reaction evidence="6">
        <text>cytidine(1402) in 16S rRNA + S-adenosyl-L-methionine = N(4)-methylcytidine(1402) in 16S rRNA + S-adenosyl-L-homocysteine + H(+)</text>
        <dbReference type="Rhea" id="RHEA:42928"/>
        <dbReference type="Rhea" id="RHEA-COMP:10286"/>
        <dbReference type="Rhea" id="RHEA-COMP:10287"/>
        <dbReference type="ChEBI" id="CHEBI:15378"/>
        <dbReference type="ChEBI" id="CHEBI:57856"/>
        <dbReference type="ChEBI" id="CHEBI:59789"/>
        <dbReference type="ChEBI" id="CHEBI:74506"/>
        <dbReference type="ChEBI" id="CHEBI:82748"/>
        <dbReference type="EC" id="2.1.1.199"/>
    </reaction>
</comment>
<organism evidence="7 8">
    <name type="scientific">Candidatus Vogelbacteria bacterium CG10_big_fil_rev_8_21_14_0_10_45_14</name>
    <dbReference type="NCBI Taxonomy" id="1975042"/>
    <lineage>
        <taxon>Bacteria</taxon>
        <taxon>Candidatus Vogeliibacteriota</taxon>
    </lineage>
</organism>
<feature type="binding site" evidence="6">
    <location>
        <position position="98"/>
    </location>
    <ligand>
        <name>S-adenosyl-L-methionine</name>
        <dbReference type="ChEBI" id="CHEBI:59789"/>
    </ligand>
</feature>
<sequence length="314" mass="35082">MNDDFISQQSVHSTSDFQSLDLHTPVLLQEAIEALDLKTGMTVLDATLGGGGHAFAICEKIGSAGTLIGMDADEDAVLRVARLLREGKTRKMLRVENFRLLEDVLAALDIRRLNAALFDLGLSSFQLEASGRGFSFERDEPLFMTFDAYPEHGGAMDILRTWTESDLVQIFKESDEKFPGRIARAIVERRRKARIESAKDLGEIVKDAVPSMAKRGRIHPATKVFQALRMAVNGEMEALETGLKVALMHLEVGGRLVVISFHSGEDRIVKRFGKERENSGELEIVTKKPIIPTDMEIVRNTRSRSAKMRVFKKR</sequence>
<keyword evidence="4 6" id="KW-0808">Transferase</keyword>
<dbReference type="Gene3D" id="3.40.50.150">
    <property type="entry name" value="Vaccinia Virus protein VP39"/>
    <property type="match status" value="1"/>
</dbReference>
<evidence type="ECO:0000313" key="7">
    <source>
        <dbReference type="EMBL" id="PIR46679.1"/>
    </source>
</evidence>
<dbReference type="PANTHER" id="PTHR11265">
    <property type="entry name" value="S-ADENOSYL-METHYLTRANSFERASE MRAW"/>
    <property type="match status" value="1"/>
</dbReference>
<dbReference type="PANTHER" id="PTHR11265:SF0">
    <property type="entry name" value="12S RRNA N4-METHYLCYTIDINE METHYLTRANSFERASE"/>
    <property type="match status" value="1"/>
</dbReference>
<feature type="binding site" evidence="6">
    <location>
        <begin position="51"/>
        <end position="53"/>
    </location>
    <ligand>
        <name>S-adenosyl-L-methionine</name>
        <dbReference type="ChEBI" id="CHEBI:59789"/>
    </ligand>
</feature>
<accession>A0A2H0RJF7</accession>
<name>A0A2H0RJF7_9BACT</name>
<gene>
    <name evidence="6" type="primary">rsmH</name>
    <name evidence="7" type="ORF">COV07_02990</name>
</gene>
<keyword evidence="5 6" id="KW-0949">S-adenosyl-L-methionine</keyword>
<dbReference type="EMBL" id="PCYL01000032">
    <property type="protein sequence ID" value="PIR46679.1"/>
    <property type="molecule type" value="Genomic_DNA"/>
</dbReference>
<dbReference type="Gene3D" id="1.10.150.170">
    <property type="entry name" value="Putative methyltransferase TM0872, insert domain"/>
    <property type="match status" value="1"/>
</dbReference>
<evidence type="ECO:0000256" key="1">
    <source>
        <dbReference type="ARBA" id="ARBA00010396"/>
    </source>
</evidence>
<dbReference type="InterPro" id="IPR023397">
    <property type="entry name" value="SAM-dep_MeTrfase_MraW_recog"/>
</dbReference>
<dbReference type="HAMAP" id="MF_01007">
    <property type="entry name" value="16SrRNA_methyltr_H"/>
    <property type="match status" value="1"/>
</dbReference>
<keyword evidence="3 6" id="KW-0489">Methyltransferase</keyword>
<dbReference type="SUPFAM" id="SSF53335">
    <property type="entry name" value="S-adenosyl-L-methionine-dependent methyltransferases"/>
    <property type="match status" value="1"/>
</dbReference>
<dbReference type="GO" id="GO:0070475">
    <property type="term" value="P:rRNA base methylation"/>
    <property type="evidence" value="ECO:0007669"/>
    <property type="project" value="UniProtKB-UniRule"/>
</dbReference>
<dbReference type="GO" id="GO:0071424">
    <property type="term" value="F:rRNA (cytosine-N4-)-methyltransferase activity"/>
    <property type="evidence" value="ECO:0007669"/>
    <property type="project" value="UniProtKB-UniRule"/>
</dbReference>
<reference evidence="7 8" key="1">
    <citation type="submission" date="2017-09" db="EMBL/GenBank/DDBJ databases">
        <title>Depth-based differentiation of microbial function through sediment-hosted aquifers and enrichment of novel symbionts in the deep terrestrial subsurface.</title>
        <authorList>
            <person name="Probst A.J."/>
            <person name="Ladd B."/>
            <person name="Jarett J.K."/>
            <person name="Geller-Mcgrath D.E."/>
            <person name="Sieber C.M."/>
            <person name="Emerson J.B."/>
            <person name="Anantharaman K."/>
            <person name="Thomas B.C."/>
            <person name="Malmstrom R."/>
            <person name="Stieglmeier M."/>
            <person name="Klingl A."/>
            <person name="Woyke T."/>
            <person name="Ryan C.M."/>
            <person name="Banfield J.F."/>
        </authorList>
    </citation>
    <scope>NUCLEOTIDE SEQUENCE [LARGE SCALE GENOMIC DNA]</scope>
    <source>
        <strain evidence="7">CG10_big_fil_rev_8_21_14_0_10_45_14</strain>
    </source>
</reference>
<dbReference type="PIRSF" id="PIRSF004486">
    <property type="entry name" value="MraW"/>
    <property type="match status" value="1"/>
</dbReference>
<feature type="binding site" evidence="6">
    <location>
        <position position="126"/>
    </location>
    <ligand>
        <name>S-adenosyl-L-methionine</name>
        <dbReference type="ChEBI" id="CHEBI:59789"/>
    </ligand>
</feature>
<dbReference type="GO" id="GO:0005737">
    <property type="term" value="C:cytoplasm"/>
    <property type="evidence" value="ECO:0007669"/>
    <property type="project" value="UniProtKB-SubCell"/>
</dbReference>
<proteinExistence type="inferred from homology"/>
<protein>
    <recommendedName>
        <fullName evidence="6">Ribosomal RNA small subunit methyltransferase H</fullName>
        <ecNumber evidence="6">2.1.1.199</ecNumber>
    </recommendedName>
    <alternativeName>
        <fullName evidence="6">16S rRNA m(4)C1402 methyltransferase</fullName>
    </alternativeName>
    <alternativeName>
        <fullName evidence="6">rRNA (cytosine-N(4)-)-methyltransferase RsmH</fullName>
    </alternativeName>
</protein>
<keyword evidence="2 6" id="KW-0698">rRNA processing</keyword>
<dbReference type="Proteomes" id="UP000230833">
    <property type="component" value="Unassembled WGS sequence"/>
</dbReference>
<comment type="caution">
    <text evidence="7">The sequence shown here is derived from an EMBL/GenBank/DDBJ whole genome shotgun (WGS) entry which is preliminary data.</text>
</comment>
<evidence type="ECO:0000256" key="4">
    <source>
        <dbReference type="ARBA" id="ARBA00022679"/>
    </source>
</evidence>
<evidence type="ECO:0000256" key="2">
    <source>
        <dbReference type="ARBA" id="ARBA00022552"/>
    </source>
</evidence>
<dbReference type="InterPro" id="IPR002903">
    <property type="entry name" value="RsmH"/>
</dbReference>
<dbReference type="InterPro" id="IPR029063">
    <property type="entry name" value="SAM-dependent_MTases_sf"/>
</dbReference>
<evidence type="ECO:0000256" key="6">
    <source>
        <dbReference type="HAMAP-Rule" id="MF_01007"/>
    </source>
</evidence>
<comment type="function">
    <text evidence="6">Specifically methylates the N4 position of cytidine in position 1402 (C1402) of 16S rRNA.</text>
</comment>
<feature type="binding site" evidence="6">
    <location>
        <position position="119"/>
    </location>
    <ligand>
        <name>S-adenosyl-L-methionine</name>
        <dbReference type="ChEBI" id="CHEBI:59789"/>
    </ligand>
</feature>
<evidence type="ECO:0000313" key="8">
    <source>
        <dbReference type="Proteomes" id="UP000230833"/>
    </source>
</evidence>
<evidence type="ECO:0000256" key="5">
    <source>
        <dbReference type="ARBA" id="ARBA00022691"/>
    </source>
</evidence>
<evidence type="ECO:0000256" key="3">
    <source>
        <dbReference type="ARBA" id="ARBA00022603"/>
    </source>
</evidence>
<dbReference type="AlphaFoldDB" id="A0A2H0RJF7"/>
<keyword evidence="6" id="KW-0963">Cytoplasm</keyword>
<dbReference type="NCBIfam" id="TIGR00006">
    <property type="entry name" value="16S rRNA (cytosine(1402)-N(4))-methyltransferase RsmH"/>
    <property type="match status" value="1"/>
</dbReference>
<dbReference type="Pfam" id="PF01795">
    <property type="entry name" value="Methyltransf_5"/>
    <property type="match status" value="1"/>
</dbReference>
<comment type="similarity">
    <text evidence="1 6">Belongs to the methyltransferase superfamily. RsmH family.</text>
</comment>
<dbReference type="EC" id="2.1.1.199" evidence="6"/>
<dbReference type="SUPFAM" id="SSF81799">
    <property type="entry name" value="Putative methyltransferase TM0872, insert domain"/>
    <property type="match status" value="1"/>
</dbReference>